<dbReference type="InterPro" id="IPR023827">
    <property type="entry name" value="Peptidase_S8_Asp-AS"/>
</dbReference>
<dbReference type="EMBL" id="CP141615">
    <property type="protein sequence ID" value="WRP17911.1"/>
    <property type="molecule type" value="Genomic_DNA"/>
</dbReference>
<feature type="active site" description="Charge relay system" evidence="5">
    <location>
        <position position="182"/>
    </location>
</feature>
<gene>
    <name evidence="9" type="ORF">U7230_02545</name>
</gene>
<dbReference type="Proteomes" id="UP001332192">
    <property type="component" value="Chromosome"/>
</dbReference>
<sequence>MSVSGLEWVRNHAHRMDAELRRALVALHRPSGFFPCAAARAFTWWAYRRRRLPVLLFPGSRERDRGLESARTRLEQAGCRRCRPLPSIGALATEVTPETLRTLLEQEVVARAAYDREIRALLDVAAPTIGVPAAWEQGLTGRGITIGVLDTGIYPHPDLEGRIVAFQDFVGGRGAPYDDNGHGTHVAGILAASGVTSSGRYRGIAPEAGLVGIKVLDRRGAGRLSQLVAGIEWAVSQAGRLGIRILNASLGAPAYEPCDDDVLCQAAGWAWSRGVVVIAAAGNEGPSPDTISTPGINPSIITVGADDDRETPDPADDRIPPYSGRGPTPDGVSKPDLVAPGTGIVSLRVPGSFIDRTDPASRVDPWHTRLSGTSMACPMVAGACALVLQAEPGLTPGEVKRRLVQSARPVDRAPRTAQGAGLVRVDRALGPSPAPAVSASRSGAAA</sequence>
<dbReference type="PROSITE" id="PS00136">
    <property type="entry name" value="SUBTILASE_ASP"/>
    <property type="match status" value="1"/>
</dbReference>
<organism evidence="9 10">
    <name type="scientific">Carboxydichorda subterranea</name>
    <dbReference type="NCBI Taxonomy" id="3109565"/>
    <lineage>
        <taxon>Bacteria</taxon>
        <taxon>Bacillati</taxon>
        <taxon>Bacillota</taxon>
        <taxon>Limnochordia</taxon>
        <taxon>Limnochordales</taxon>
        <taxon>Geochordaceae</taxon>
        <taxon>Carboxydichorda</taxon>
    </lineage>
</organism>
<evidence type="ECO:0000256" key="6">
    <source>
        <dbReference type="RuleBase" id="RU003355"/>
    </source>
</evidence>
<feature type="region of interest" description="Disordered" evidence="7">
    <location>
        <begin position="405"/>
        <end position="446"/>
    </location>
</feature>
<dbReference type="Gene3D" id="3.40.50.200">
    <property type="entry name" value="Peptidase S8/S53 domain"/>
    <property type="match status" value="1"/>
</dbReference>
<dbReference type="CDD" id="cd07487">
    <property type="entry name" value="Peptidases_S8_1"/>
    <property type="match status" value="1"/>
</dbReference>
<feature type="active site" description="Charge relay system" evidence="5">
    <location>
        <position position="150"/>
    </location>
</feature>
<dbReference type="RefSeq" id="WP_324717182.1">
    <property type="nucleotide sequence ID" value="NZ_CP141615.1"/>
</dbReference>
<dbReference type="GO" id="GO:0016787">
    <property type="term" value="F:hydrolase activity"/>
    <property type="evidence" value="ECO:0007669"/>
    <property type="project" value="UniProtKB-KW"/>
</dbReference>
<dbReference type="PROSITE" id="PS00137">
    <property type="entry name" value="SUBTILASE_HIS"/>
    <property type="match status" value="1"/>
</dbReference>
<evidence type="ECO:0000313" key="10">
    <source>
        <dbReference type="Proteomes" id="UP001332192"/>
    </source>
</evidence>
<dbReference type="PANTHER" id="PTHR43806">
    <property type="entry name" value="PEPTIDASE S8"/>
    <property type="match status" value="1"/>
</dbReference>
<feature type="active site" description="Charge relay system" evidence="5">
    <location>
        <position position="374"/>
    </location>
</feature>
<proteinExistence type="inferred from homology"/>
<accession>A0ABZ1BZI8</accession>
<dbReference type="InterPro" id="IPR050131">
    <property type="entry name" value="Peptidase_S8_subtilisin-like"/>
</dbReference>
<evidence type="ECO:0000256" key="5">
    <source>
        <dbReference type="PROSITE-ProRule" id="PRU01240"/>
    </source>
</evidence>
<evidence type="ECO:0000256" key="3">
    <source>
        <dbReference type="ARBA" id="ARBA00022801"/>
    </source>
</evidence>
<keyword evidence="3 5" id="KW-0378">Hydrolase</keyword>
<dbReference type="InterPro" id="IPR015500">
    <property type="entry name" value="Peptidase_S8_subtilisin-rel"/>
</dbReference>
<dbReference type="PROSITE" id="PS00138">
    <property type="entry name" value="SUBTILASE_SER"/>
    <property type="match status" value="1"/>
</dbReference>
<evidence type="ECO:0000256" key="4">
    <source>
        <dbReference type="ARBA" id="ARBA00022825"/>
    </source>
</evidence>
<dbReference type="PANTHER" id="PTHR43806:SF65">
    <property type="entry name" value="SERINE PROTEASE APRX"/>
    <property type="match status" value="1"/>
</dbReference>
<dbReference type="PROSITE" id="PS51892">
    <property type="entry name" value="SUBTILASE"/>
    <property type="match status" value="1"/>
</dbReference>
<feature type="region of interest" description="Disordered" evidence="7">
    <location>
        <begin position="304"/>
        <end position="339"/>
    </location>
</feature>
<evidence type="ECO:0000256" key="2">
    <source>
        <dbReference type="ARBA" id="ARBA00022670"/>
    </source>
</evidence>
<dbReference type="SUPFAM" id="SSF52743">
    <property type="entry name" value="Subtilisin-like"/>
    <property type="match status" value="1"/>
</dbReference>
<feature type="domain" description="Peptidase S8/S53" evidence="8">
    <location>
        <begin position="141"/>
        <end position="421"/>
    </location>
</feature>
<reference evidence="9 10" key="1">
    <citation type="journal article" date="2024" name="Front. Microbiol.">
        <title>Novel thermophilic genera Geochorda gen. nov. and Carboxydochorda gen. nov. from the deep terrestrial subsurface reveal the ecophysiological diversity in the class Limnochordia.</title>
        <authorList>
            <person name="Karnachuk O.V."/>
            <person name="Lukina A.P."/>
            <person name="Avakyan M.R."/>
            <person name="Kadnikov V.V."/>
            <person name="Begmatov S."/>
            <person name="Beletsky A.V."/>
            <person name="Vlasova K.G."/>
            <person name="Novikov A.A."/>
            <person name="Shcherbakova V.A."/>
            <person name="Mardanov A.V."/>
            <person name="Ravin N.V."/>
        </authorList>
    </citation>
    <scope>NUCLEOTIDE SEQUENCE [LARGE SCALE GENOMIC DNA]</scope>
    <source>
        <strain evidence="9 10">L945</strain>
    </source>
</reference>
<dbReference type="Pfam" id="PF00082">
    <property type="entry name" value="Peptidase_S8"/>
    <property type="match status" value="1"/>
</dbReference>
<evidence type="ECO:0000313" key="9">
    <source>
        <dbReference type="EMBL" id="WRP17911.1"/>
    </source>
</evidence>
<feature type="compositionally biased region" description="Low complexity" evidence="7">
    <location>
        <begin position="428"/>
        <end position="446"/>
    </location>
</feature>
<protein>
    <submittedName>
        <fullName evidence="9">S8 family peptidase</fullName>
        <ecNumber evidence="9">3.4.-.-</ecNumber>
    </submittedName>
</protein>
<name>A0ABZ1BZI8_9FIRM</name>
<evidence type="ECO:0000256" key="7">
    <source>
        <dbReference type="SAM" id="MobiDB-lite"/>
    </source>
</evidence>
<evidence type="ECO:0000256" key="1">
    <source>
        <dbReference type="ARBA" id="ARBA00011073"/>
    </source>
</evidence>
<keyword evidence="2 5" id="KW-0645">Protease</keyword>
<dbReference type="InterPro" id="IPR023828">
    <property type="entry name" value="Peptidase_S8_Ser-AS"/>
</dbReference>
<dbReference type="EC" id="3.4.-.-" evidence="9"/>
<dbReference type="InterPro" id="IPR022398">
    <property type="entry name" value="Peptidase_S8_His-AS"/>
</dbReference>
<evidence type="ECO:0000259" key="8">
    <source>
        <dbReference type="Pfam" id="PF00082"/>
    </source>
</evidence>
<dbReference type="InterPro" id="IPR036852">
    <property type="entry name" value="Peptidase_S8/S53_dom_sf"/>
</dbReference>
<keyword evidence="4 5" id="KW-0720">Serine protease</keyword>
<dbReference type="InterPro" id="IPR000209">
    <property type="entry name" value="Peptidase_S8/S53_dom"/>
</dbReference>
<dbReference type="PRINTS" id="PR00723">
    <property type="entry name" value="SUBTILISIN"/>
</dbReference>
<comment type="similarity">
    <text evidence="1 5 6">Belongs to the peptidase S8 family.</text>
</comment>
<keyword evidence="10" id="KW-1185">Reference proteome</keyword>